<protein>
    <submittedName>
        <fullName evidence="5">Uncharacterized protein</fullName>
    </submittedName>
</protein>
<keyword evidence="6" id="KW-1185">Reference proteome</keyword>
<evidence type="ECO:0000256" key="4">
    <source>
        <dbReference type="SAM" id="MobiDB-lite"/>
    </source>
</evidence>
<sequence length="851" mass="96402">MAQVPGQQLSSKDQGLFRQVVRHFESKQYKKGLKTAEQVLKKNPNHADTQAMKALILHSQGNTTEAFDLAKIALKNNMKSHVCWHVYGLLWRGEKNFEEAIKAYKFALRLEPDSQPIQRDLAHLQIQMRDYEGYIESRRNMLQQKPGFRQNWTALAIAHHLAGSYEDAENVLTTFEDTIKTRTPRTDLEHWEAILYKNYIIAESGDVEKALDHLEAVGKKSPDVLGVMEMRADYLLRLDRKEEAETAYAALLDRNPENSAYFDGWVKAKGLQEAEPAEAKKAYDEVASKNPRSDLPRRRPLDFLSGDAFREAADAYLLRMLRRGVPSTFANIKQLYGDASKRKTVQELVEGYEAGKVPAVAGNAEAATEKEQENFKWSVPYFLAQHYNYAASRDLPKALEYADKCLALDSASVDFYAVKARTYKYLGNTSKASELMTKAQELDLKDRAINTKCAKYKLRNNQNEAALEMAGKFTQNKTSGGPLADLLDMQCVWYLIEDGQAYLRQRKLGLALKRFHQILNIFDVWQDDQFDFHNFSLRKGMIRAYVDMLRWEDHIRDHPFFSRMAISAVRAYVMLHDNPDLALGPMLNGVNGTGANGKMSETDRKKALKKAKKEQEKLEKAEADKKALAKASKPVPKADVEDVKKEDTDPLGKTLVETKTPLDDAMKFLTPLLEFCPDVLDAQKVGFELYMRRRKYLLAAKCLLKIKELAPEDADAHFYAYQLRSVLEKKEDGADEKVAALVKELAKDALQLDVPVKDWNEKFGKENKDKSIKHAQAYIQVKDQLDPSSREENGTVLVSSVSSAKDTSLADLTAGLEALQIRGSSTETIDSYKAEARKTWSEADVFAAKES</sequence>
<keyword evidence="1" id="KW-0677">Repeat</keyword>
<feature type="repeat" description="TPR" evidence="3">
    <location>
        <begin position="81"/>
        <end position="114"/>
    </location>
</feature>
<dbReference type="PIRSF" id="PIRSF000422">
    <property type="entry name" value="N-terminal-AcTrfase-A_aux_su"/>
    <property type="match status" value="1"/>
</dbReference>
<dbReference type="GO" id="GO:0031415">
    <property type="term" value="C:NatA complex"/>
    <property type="evidence" value="ECO:0007669"/>
    <property type="project" value="TreeGrafter"/>
</dbReference>
<dbReference type="Gene3D" id="1.25.40.1010">
    <property type="match status" value="1"/>
</dbReference>
<reference evidence="5 6" key="1">
    <citation type="submission" date="2022-12" db="EMBL/GenBank/DDBJ databases">
        <title>Genomic features and morphological characterization of a novel Knufia sp. strain isolated from spacecraft assembly facility.</title>
        <authorList>
            <person name="Teixeira M."/>
            <person name="Chander A.M."/>
            <person name="Stajich J.E."/>
            <person name="Venkateswaran K."/>
        </authorList>
    </citation>
    <scope>NUCLEOTIDE SEQUENCE [LARGE SCALE GENOMIC DNA]</scope>
    <source>
        <strain evidence="5 6">FJI-L2-BK-P2</strain>
    </source>
</reference>
<gene>
    <name evidence="5" type="ORF">OHC33_002638</name>
</gene>
<evidence type="ECO:0000313" key="5">
    <source>
        <dbReference type="EMBL" id="KAK5956065.1"/>
    </source>
</evidence>
<dbReference type="InterPro" id="IPR019734">
    <property type="entry name" value="TPR_rpt"/>
</dbReference>
<organism evidence="5 6">
    <name type="scientific">Knufia fluminis</name>
    <dbReference type="NCBI Taxonomy" id="191047"/>
    <lineage>
        <taxon>Eukaryota</taxon>
        <taxon>Fungi</taxon>
        <taxon>Dikarya</taxon>
        <taxon>Ascomycota</taxon>
        <taxon>Pezizomycotina</taxon>
        <taxon>Eurotiomycetes</taxon>
        <taxon>Chaetothyriomycetidae</taxon>
        <taxon>Chaetothyriales</taxon>
        <taxon>Trichomeriaceae</taxon>
        <taxon>Knufia</taxon>
    </lineage>
</organism>
<name>A0AAN8EKR5_9EURO</name>
<dbReference type="Pfam" id="PF13432">
    <property type="entry name" value="TPR_16"/>
    <property type="match status" value="1"/>
</dbReference>
<dbReference type="InterPro" id="IPR021183">
    <property type="entry name" value="NatA_aux_su"/>
</dbReference>
<dbReference type="EMBL" id="JAKLMC020000005">
    <property type="protein sequence ID" value="KAK5956065.1"/>
    <property type="molecule type" value="Genomic_DNA"/>
</dbReference>
<keyword evidence="2 3" id="KW-0802">TPR repeat</keyword>
<evidence type="ECO:0000256" key="1">
    <source>
        <dbReference type="ARBA" id="ARBA00022737"/>
    </source>
</evidence>
<feature type="compositionally biased region" description="Basic and acidic residues" evidence="4">
    <location>
        <begin position="636"/>
        <end position="646"/>
    </location>
</feature>
<dbReference type="PANTHER" id="PTHR22767:SF2">
    <property type="entry name" value="N(ALPHA)-ACETYLTRANSFERASE 15_16, ISOFORM A"/>
    <property type="match status" value="1"/>
</dbReference>
<dbReference type="Gene3D" id="1.25.40.1040">
    <property type="match status" value="1"/>
</dbReference>
<dbReference type="InterPro" id="IPR011990">
    <property type="entry name" value="TPR-like_helical_dom_sf"/>
</dbReference>
<feature type="compositionally biased region" description="Basic and acidic residues" evidence="4">
    <location>
        <begin position="615"/>
        <end position="627"/>
    </location>
</feature>
<dbReference type="Proteomes" id="UP001316803">
    <property type="component" value="Unassembled WGS sequence"/>
</dbReference>
<dbReference type="AlphaFoldDB" id="A0AAN8EKR5"/>
<dbReference type="PANTHER" id="PTHR22767">
    <property type="entry name" value="N-TERMINAL ACETYLTRANSFERASE-RELATED"/>
    <property type="match status" value="1"/>
</dbReference>
<feature type="region of interest" description="Disordered" evidence="4">
    <location>
        <begin position="615"/>
        <end position="646"/>
    </location>
</feature>
<dbReference type="SUPFAM" id="SSF48452">
    <property type="entry name" value="TPR-like"/>
    <property type="match status" value="3"/>
</dbReference>
<dbReference type="FunFam" id="1.25.40.1040:FF:000003">
    <property type="entry name" value="N-terminal acetyltransferase A, auxiliary subunit"/>
    <property type="match status" value="1"/>
</dbReference>
<dbReference type="PROSITE" id="PS50005">
    <property type="entry name" value="TPR"/>
    <property type="match status" value="1"/>
</dbReference>
<comment type="caution">
    <text evidence="5">The sequence shown here is derived from an EMBL/GenBank/DDBJ whole genome shotgun (WGS) entry which is preliminary data.</text>
</comment>
<evidence type="ECO:0000256" key="3">
    <source>
        <dbReference type="PROSITE-ProRule" id="PRU00339"/>
    </source>
</evidence>
<accession>A0AAN8EKR5</accession>
<evidence type="ECO:0000313" key="6">
    <source>
        <dbReference type="Proteomes" id="UP001316803"/>
    </source>
</evidence>
<dbReference type="Pfam" id="PF12569">
    <property type="entry name" value="NatA_aux_su"/>
    <property type="match status" value="1"/>
</dbReference>
<dbReference type="SMART" id="SM00028">
    <property type="entry name" value="TPR"/>
    <property type="match status" value="6"/>
</dbReference>
<proteinExistence type="predicted"/>
<evidence type="ECO:0000256" key="2">
    <source>
        <dbReference type="ARBA" id="ARBA00022803"/>
    </source>
</evidence>